<keyword evidence="6" id="KW-1133">Transmembrane helix</keyword>
<dbReference type="InterPro" id="IPR003369">
    <property type="entry name" value="TatA/B/E"/>
</dbReference>
<dbReference type="OrthoDB" id="9816005at2"/>
<dbReference type="GO" id="GO:0016020">
    <property type="term" value="C:membrane"/>
    <property type="evidence" value="ECO:0007669"/>
    <property type="project" value="InterPro"/>
</dbReference>
<dbReference type="NCBIfam" id="TIGR01410">
    <property type="entry name" value="tatB"/>
    <property type="match status" value="1"/>
</dbReference>
<comment type="caution">
    <text evidence="9">The sequence shown here is derived from an EMBL/GenBank/DDBJ whole genome shotgun (WGS) entry which is preliminary data.</text>
</comment>
<dbReference type="InterPro" id="IPR018448">
    <property type="entry name" value="TatB"/>
</dbReference>
<evidence type="ECO:0000256" key="6">
    <source>
        <dbReference type="ARBA" id="ARBA00022989"/>
    </source>
</evidence>
<name>A0A090SHC3_9VIBR</name>
<evidence type="ECO:0000256" key="3">
    <source>
        <dbReference type="ARBA" id="ARBA00022475"/>
    </source>
</evidence>
<keyword evidence="2" id="KW-0813">Transport</keyword>
<evidence type="ECO:0000256" key="4">
    <source>
        <dbReference type="ARBA" id="ARBA00022692"/>
    </source>
</evidence>
<keyword evidence="7" id="KW-0811">Translocation</keyword>
<evidence type="ECO:0000313" key="10">
    <source>
        <dbReference type="Proteomes" id="UP000029228"/>
    </source>
</evidence>
<evidence type="ECO:0000313" key="9">
    <source>
        <dbReference type="EMBL" id="GAL18872.1"/>
    </source>
</evidence>
<comment type="subcellular location">
    <subcellularLocation>
        <location evidence="1">Membrane</location>
        <topology evidence="1">Single-pass membrane protein</topology>
    </subcellularLocation>
</comment>
<dbReference type="AlphaFoldDB" id="A0A090SHC3"/>
<gene>
    <name evidence="9" type="ORF">JCM19235_2295</name>
</gene>
<dbReference type="PRINTS" id="PR01506">
    <property type="entry name" value="TATBPROTEIN"/>
</dbReference>
<evidence type="ECO:0000256" key="2">
    <source>
        <dbReference type="ARBA" id="ARBA00022448"/>
    </source>
</evidence>
<evidence type="ECO:0008006" key="11">
    <source>
        <dbReference type="Google" id="ProtNLM"/>
    </source>
</evidence>
<organism evidence="9 10">
    <name type="scientific">Vibrio maritimus</name>
    <dbReference type="NCBI Taxonomy" id="990268"/>
    <lineage>
        <taxon>Bacteria</taxon>
        <taxon>Pseudomonadati</taxon>
        <taxon>Pseudomonadota</taxon>
        <taxon>Gammaproteobacteria</taxon>
        <taxon>Vibrionales</taxon>
        <taxon>Vibrionaceae</taxon>
        <taxon>Vibrio</taxon>
    </lineage>
</organism>
<dbReference type="Pfam" id="PF02416">
    <property type="entry name" value="TatA_B_E"/>
    <property type="match status" value="1"/>
</dbReference>
<dbReference type="GO" id="GO:0043953">
    <property type="term" value="P:protein transport by the Tat complex"/>
    <property type="evidence" value="ECO:0007669"/>
    <property type="project" value="InterPro"/>
</dbReference>
<proteinExistence type="predicted"/>
<protein>
    <recommendedName>
        <fullName evidence="11">Twin-arginine translocation protein TatB</fullName>
    </recommendedName>
</protein>
<keyword evidence="3" id="KW-1003">Cell membrane</keyword>
<keyword evidence="8" id="KW-0472">Membrane</keyword>
<keyword evidence="10" id="KW-1185">Reference proteome</keyword>
<keyword evidence="4" id="KW-0812">Transmembrane</keyword>
<dbReference type="GO" id="GO:0008320">
    <property type="term" value="F:protein transmembrane transporter activity"/>
    <property type="evidence" value="ECO:0007669"/>
    <property type="project" value="InterPro"/>
</dbReference>
<dbReference type="Proteomes" id="UP000029228">
    <property type="component" value="Unassembled WGS sequence"/>
</dbReference>
<evidence type="ECO:0000256" key="7">
    <source>
        <dbReference type="ARBA" id="ARBA00023010"/>
    </source>
</evidence>
<evidence type="ECO:0000256" key="8">
    <source>
        <dbReference type="ARBA" id="ARBA00023136"/>
    </source>
</evidence>
<dbReference type="EMBL" id="BBMR01000003">
    <property type="protein sequence ID" value="GAL18872.1"/>
    <property type="molecule type" value="Genomic_DNA"/>
</dbReference>
<reference evidence="9 10" key="2">
    <citation type="submission" date="2014-09" db="EMBL/GenBank/DDBJ databases">
        <authorList>
            <consortium name="NBRP consortium"/>
            <person name="Sawabe T."/>
            <person name="Meirelles P."/>
            <person name="Nakanishi M."/>
            <person name="Sayaka M."/>
            <person name="Hattori M."/>
            <person name="Ohkuma M."/>
        </authorList>
    </citation>
    <scope>NUCLEOTIDE SEQUENCE [LARGE SCALE GENOMIC DNA]</scope>
    <source>
        <strain evidence="10">JCM19235</strain>
    </source>
</reference>
<keyword evidence="5" id="KW-0653">Protein transport</keyword>
<dbReference type="STRING" id="990268.JCM19235_2295"/>
<evidence type="ECO:0000256" key="1">
    <source>
        <dbReference type="ARBA" id="ARBA00004167"/>
    </source>
</evidence>
<dbReference type="Gene3D" id="1.20.5.3310">
    <property type="match status" value="1"/>
</dbReference>
<reference evidence="9 10" key="1">
    <citation type="submission" date="2014-09" db="EMBL/GenBank/DDBJ databases">
        <title>Vibrio maritimus JCM 19235. (C45) whole genome shotgun sequence.</title>
        <authorList>
            <person name="Sawabe T."/>
            <person name="Meirelles P."/>
            <person name="Nakanishi M."/>
            <person name="Sayaka M."/>
            <person name="Hattori M."/>
            <person name="Ohkuma M."/>
        </authorList>
    </citation>
    <scope>NUCLEOTIDE SEQUENCE [LARGE SCALE GENOMIC DNA]</scope>
    <source>
        <strain evidence="10">JCM19235</strain>
    </source>
</reference>
<accession>A0A090SHC3</accession>
<evidence type="ECO:0000256" key="5">
    <source>
        <dbReference type="ARBA" id="ARBA00022927"/>
    </source>
</evidence>
<sequence>MFDIGMVEMMLIAIVGLVVLGPQEMKLAVKSVSRLIKKSRALATDISNQLEAEIEVKDKAQKK</sequence>